<reference evidence="6 7" key="1">
    <citation type="submission" date="2019-08" db="EMBL/GenBank/DDBJ databases">
        <title>Seonamhaeicola sediminis sp. nov., isolated from marine sediment.</title>
        <authorList>
            <person name="Cao W.R."/>
        </authorList>
    </citation>
    <scope>NUCLEOTIDE SEQUENCE [LARGE SCALE GENOMIC DNA]</scope>
    <source>
        <strain evidence="6 7">B011</strain>
    </source>
</reference>
<feature type="binding site" evidence="2">
    <location>
        <position position="104"/>
    </location>
    <ligand>
        <name>Fe cation</name>
        <dbReference type="ChEBI" id="CHEBI:24875"/>
    </ligand>
</feature>
<evidence type="ECO:0000259" key="5">
    <source>
        <dbReference type="Pfam" id="PF17954"/>
    </source>
</evidence>
<feature type="domain" description="Quercetin 2,3-dioxygenase C-terminal cupin" evidence="5">
    <location>
        <begin position="156"/>
        <end position="235"/>
    </location>
</feature>
<name>A0A5D0HN71_9FLAO</name>
<feature type="domain" description="Pirin N-terminal" evidence="4">
    <location>
        <begin position="12"/>
        <end position="120"/>
    </location>
</feature>
<feature type="binding site" evidence="2">
    <location>
        <position position="102"/>
    </location>
    <ligand>
        <name>Fe cation</name>
        <dbReference type="ChEBI" id="CHEBI:24875"/>
    </ligand>
</feature>
<evidence type="ECO:0000256" key="1">
    <source>
        <dbReference type="ARBA" id="ARBA00008416"/>
    </source>
</evidence>
<feature type="binding site" evidence="2">
    <location>
        <position position="58"/>
    </location>
    <ligand>
        <name>Fe cation</name>
        <dbReference type="ChEBI" id="CHEBI:24875"/>
    </ligand>
</feature>
<feature type="binding site" evidence="2">
    <location>
        <position position="60"/>
    </location>
    <ligand>
        <name>Fe cation</name>
        <dbReference type="ChEBI" id="CHEBI:24875"/>
    </ligand>
</feature>
<dbReference type="AlphaFoldDB" id="A0A5D0HN71"/>
<evidence type="ECO:0000259" key="4">
    <source>
        <dbReference type="Pfam" id="PF02678"/>
    </source>
</evidence>
<evidence type="ECO:0000256" key="2">
    <source>
        <dbReference type="PIRSR" id="PIRSR006232-1"/>
    </source>
</evidence>
<dbReference type="OrthoDB" id="321327at2"/>
<comment type="similarity">
    <text evidence="1 3">Belongs to the pirin family.</text>
</comment>
<dbReference type="EMBL" id="VSDQ01000718">
    <property type="protein sequence ID" value="TYA71799.1"/>
    <property type="molecule type" value="Genomic_DNA"/>
</dbReference>
<evidence type="ECO:0000313" key="6">
    <source>
        <dbReference type="EMBL" id="TYA71799.1"/>
    </source>
</evidence>
<sequence length="240" mass="27248">MKTILHRGDTRGFANHGWLKSHHTFSFASYQDPERVNFGALRVLNDDVVQPKMGFGTHPHQNMEIISIPLKGALSHKDSMGNKRAIEENEVQVMSAGTGLTHSEFNDSKTDETNFLQLWIIPEEMNVEPHYDQRKFPVELKLNQLQTVVAPKNKIEGDALPISQQAYIYKSFLEAWNTIEFNLKDKNNGAYVFVVEGDIDVAETNLLKRDAMGIYEADDFKIRAKSNSDIIIIEVPMVSL</sequence>
<dbReference type="InterPro" id="IPR014710">
    <property type="entry name" value="RmlC-like_jellyroll"/>
</dbReference>
<dbReference type="Pfam" id="PF17954">
    <property type="entry name" value="Pirin_C_2"/>
    <property type="match status" value="1"/>
</dbReference>
<organism evidence="6 7">
    <name type="scientific">Seonamhaeicola marinus</name>
    <dbReference type="NCBI Taxonomy" id="1912246"/>
    <lineage>
        <taxon>Bacteria</taxon>
        <taxon>Pseudomonadati</taxon>
        <taxon>Bacteroidota</taxon>
        <taxon>Flavobacteriia</taxon>
        <taxon>Flavobacteriales</taxon>
        <taxon>Flavobacteriaceae</taxon>
    </lineage>
</organism>
<protein>
    <submittedName>
        <fullName evidence="6">Pirin family protein</fullName>
    </submittedName>
</protein>
<gene>
    <name evidence="6" type="ORF">FUA24_19805</name>
</gene>
<dbReference type="InterPro" id="IPR011051">
    <property type="entry name" value="RmlC_Cupin_sf"/>
</dbReference>
<dbReference type="RefSeq" id="WP_148544786.1">
    <property type="nucleotide sequence ID" value="NZ_VSDQ01000718.1"/>
</dbReference>
<evidence type="ECO:0000313" key="7">
    <source>
        <dbReference type="Proteomes" id="UP000323930"/>
    </source>
</evidence>
<dbReference type="InterPro" id="IPR041602">
    <property type="entry name" value="Quercetinase_C"/>
</dbReference>
<dbReference type="Pfam" id="PF02678">
    <property type="entry name" value="Pirin"/>
    <property type="match status" value="1"/>
</dbReference>
<dbReference type="Gene3D" id="2.60.120.10">
    <property type="entry name" value="Jelly Rolls"/>
    <property type="match status" value="2"/>
</dbReference>
<accession>A0A5D0HN71</accession>
<dbReference type="InterPro" id="IPR003829">
    <property type="entry name" value="Pirin_N_dom"/>
</dbReference>
<evidence type="ECO:0000256" key="3">
    <source>
        <dbReference type="RuleBase" id="RU003457"/>
    </source>
</evidence>
<dbReference type="InterPro" id="IPR012093">
    <property type="entry name" value="Pirin"/>
</dbReference>
<dbReference type="CDD" id="cd02910">
    <property type="entry name" value="cupin_Yhhw_N"/>
    <property type="match status" value="1"/>
</dbReference>
<proteinExistence type="inferred from homology"/>
<dbReference type="GO" id="GO:0046872">
    <property type="term" value="F:metal ion binding"/>
    <property type="evidence" value="ECO:0007669"/>
    <property type="project" value="UniProtKB-KW"/>
</dbReference>
<keyword evidence="2" id="KW-0479">Metal-binding</keyword>
<dbReference type="PIRSF" id="PIRSF006232">
    <property type="entry name" value="Pirin"/>
    <property type="match status" value="1"/>
</dbReference>
<keyword evidence="7" id="KW-1185">Reference proteome</keyword>
<comment type="caution">
    <text evidence="6">The sequence shown here is derived from an EMBL/GenBank/DDBJ whole genome shotgun (WGS) entry which is preliminary data.</text>
</comment>
<dbReference type="Proteomes" id="UP000323930">
    <property type="component" value="Unassembled WGS sequence"/>
</dbReference>
<dbReference type="PANTHER" id="PTHR43212">
    <property type="entry name" value="QUERCETIN 2,3-DIOXYGENASE"/>
    <property type="match status" value="1"/>
</dbReference>
<dbReference type="PANTHER" id="PTHR43212:SF3">
    <property type="entry name" value="QUERCETIN 2,3-DIOXYGENASE"/>
    <property type="match status" value="1"/>
</dbReference>
<dbReference type="SUPFAM" id="SSF51182">
    <property type="entry name" value="RmlC-like cupins"/>
    <property type="match status" value="1"/>
</dbReference>
<comment type="cofactor">
    <cofactor evidence="2">
        <name>Fe cation</name>
        <dbReference type="ChEBI" id="CHEBI:24875"/>
    </cofactor>
    <text evidence="2">Binds 1 Fe cation per subunit.</text>
</comment>
<keyword evidence="2" id="KW-0408">Iron</keyword>